<dbReference type="RefSeq" id="WP_305389566.1">
    <property type="nucleotide sequence ID" value="NZ_CP117426.1"/>
</dbReference>
<protein>
    <submittedName>
        <fullName evidence="3">HlyD family efflux transporter periplasmic adaptor subunit</fullName>
    </submittedName>
</protein>
<dbReference type="PANTHER" id="PTHR30438:SF2">
    <property type="entry name" value="MEMBRANE PROTEIN"/>
    <property type="match status" value="1"/>
</dbReference>
<keyword evidence="2" id="KW-1133">Transmembrane helix</keyword>
<feature type="transmembrane region" description="Helical" evidence="2">
    <location>
        <begin position="12"/>
        <end position="31"/>
    </location>
</feature>
<evidence type="ECO:0000313" key="4">
    <source>
        <dbReference type="Proteomes" id="UP001230339"/>
    </source>
</evidence>
<evidence type="ECO:0000313" key="3">
    <source>
        <dbReference type="EMBL" id="WLH14854.1"/>
    </source>
</evidence>
<organism evidence="3 4">
    <name type="scientific">Pseudomonas hefeiensis</name>
    <dbReference type="NCBI Taxonomy" id="2738125"/>
    <lineage>
        <taxon>Bacteria</taxon>
        <taxon>Pseudomonadati</taxon>
        <taxon>Pseudomonadota</taxon>
        <taxon>Gammaproteobacteria</taxon>
        <taxon>Pseudomonadales</taxon>
        <taxon>Pseudomonadaceae</taxon>
        <taxon>Pseudomonas</taxon>
    </lineage>
</organism>
<dbReference type="PRINTS" id="PR01490">
    <property type="entry name" value="RTXTOXIND"/>
</dbReference>
<keyword evidence="4" id="KW-1185">Reference proteome</keyword>
<dbReference type="SUPFAM" id="SSF111369">
    <property type="entry name" value="HlyD-like secretion proteins"/>
    <property type="match status" value="2"/>
</dbReference>
<proteinExistence type="predicted"/>
<dbReference type="EMBL" id="CP117449">
    <property type="protein sequence ID" value="WLH14854.1"/>
    <property type="molecule type" value="Genomic_DNA"/>
</dbReference>
<sequence>MTISPALKKKLLPVAVIAIAAVAGWWAWSYYTQEDLSAGFVSGNGRLEATEVDVAARLPGRVVDVLVREGEFVKAGQPVARMQLESLEAQRAEAQAGRDQALHSATADEAQVVLRESDVAAAQALVAQREAELDAAKRRLARSKTLSIEGAASIQELDDDQARTRGAEAALAATRAQVTAAQAAVSAAKAQVVGARASVQAAEATIDRIEADIRDSELKSPRDGRVQFLVAQPGEVLAAGGRVLNLLDVSDVYMTFFVPETVAGRVALGSEVRMVLDAAPGVVIPASVSFVASQAQFTPKTVETASERQKLMFRVRAKIAPELLREHLEQVKTGVPGEAWIKLDPEAQWPASLTLNVGR</sequence>
<dbReference type="Proteomes" id="UP001230339">
    <property type="component" value="Chromosome"/>
</dbReference>
<keyword evidence="1" id="KW-0175">Coiled coil</keyword>
<dbReference type="Gene3D" id="1.10.287.470">
    <property type="entry name" value="Helix hairpin bin"/>
    <property type="match status" value="1"/>
</dbReference>
<reference evidence="3 4" key="1">
    <citation type="submission" date="2023-02" db="EMBL/GenBank/DDBJ databases">
        <title>Evolution of Hrp T3SS in non-pathogenic Pseudomonas fluorescens.</title>
        <authorList>
            <person name="Liao K."/>
            <person name="Wei H."/>
            <person name="Gu Y."/>
        </authorList>
    </citation>
    <scope>NUCLEOTIDE SEQUENCE [LARGE SCALE GENOMIC DNA]</scope>
    <source>
        <strain evidence="3 4">FP205</strain>
    </source>
</reference>
<evidence type="ECO:0000256" key="1">
    <source>
        <dbReference type="SAM" id="Coils"/>
    </source>
</evidence>
<dbReference type="Gene3D" id="2.40.50.100">
    <property type="match status" value="1"/>
</dbReference>
<accession>A0ABY9GGQ9</accession>
<dbReference type="Gene3D" id="2.40.30.170">
    <property type="match status" value="1"/>
</dbReference>
<keyword evidence="2" id="KW-0472">Membrane</keyword>
<evidence type="ECO:0000256" key="2">
    <source>
        <dbReference type="SAM" id="Phobius"/>
    </source>
</evidence>
<feature type="coiled-coil region" evidence="1">
    <location>
        <begin position="84"/>
        <end position="146"/>
    </location>
</feature>
<keyword evidence="2" id="KW-0812">Transmembrane</keyword>
<name>A0ABY9GGQ9_9PSED</name>
<gene>
    <name evidence="3" type="ORF">PSH57_11405</name>
</gene>
<dbReference type="PANTHER" id="PTHR30438">
    <property type="entry name" value="36 KDA ANTIGEN-RELATED"/>
    <property type="match status" value="1"/>
</dbReference>